<dbReference type="OrthoDB" id="10034257at2759"/>
<dbReference type="EMBL" id="CAJOBP010008203">
    <property type="protein sequence ID" value="CAF4529930.1"/>
    <property type="molecule type" value="Genomic_DNA"/>
</dbReference>
<organism evidence="5 8">
    <name type="scientific">Rotaria socialis</name>
    <dbReference type="NCBI Taxonomy" id="392032"/>
    <lineage>
        <taxon>Eukaryota</taxon>
        <taxon>Metazoa</taxon>
        <taxon>Spiralia</taxon>
        <taxon>Gnathifera</taxon>
        <taxon>Rotifera</taxon>
        <taxon>Eurotatoria</taxon>
        <taxon>Bdelloidea</taxon>
        <taxon>Philodinida</taxon>
        <taxon>Philodinidae</taxon>
        <taxon>Rotaria</taxon>
    </lineage>
</organism>
<name>A0A820ASZ6_9BILA</name>
<reference evidence="5" key="1">
    <citation type="submission" date="2021-02" db="EMBL/GenBank/DDBJ databases">
        <authorList>
            <person name="Nowell W R."/>
        </authorList>
    </citation>
    <scope>NUCLEOTIDE SEQUENCE</scope>
</reference>
<evidence type="ECO:0000313" key="4">
    <source>
        <dbReference type="EMBL" id="CAF3546395.1"/>
    </source>
</evidence>
<dbReference type="AlphaFoldDB" id="A0A820ASZ6"/>
<protein>
    <submittedName>
        <fullName evidence="5">Uncharacterized protein</fullName>
    </submittedName>
</protein>
<sequence length="236" mass="28046">MAPKSRRQLYAANAAQKRWSPERDSSSDEDIYLMDINRINVSDIADIYELCKTYCSTRYLSVLMYLTLRHFNISCRDTDAFLKDIGSYTREASHNWSWKFLNENFDEFINDKRRGKRGDSFYDIYPELEEEARTFAVIECNKKAASFTASELAQFIDNRYHEINDIQKNDLKLVRSVESCRVDLRRWGAHFDINSNRPYFEGHERSDVREHREPFVRQFLTNEDSYYTVNSDEDPS</sequence>
<comment type="caution">
    <text evidence="5">The sequence shown here is derived from an EMBL/GenBank/DDBJ whole genome shotgun (WGS) entry which is preliminary data.</text>
</comment>
<dbReference type="EMBL" id="CAJNYD010003839">
    <property type="protein sequence ID" value="CAF3546395.1"/>
    <property type="molecule type" value="Genomic_DNA"/>
</dbReference>
<proteinExistence type="predicted"/>
<keyword evidence="9" id="KW-1185">Reference proteome</keyword>
<dbReference type="Proteomes" id="UP000663833">
    <property type="component" value="Unassembled WGS sequence"/>
</dbReference>
<dbReference type="Proteomes" id="UP000663825">
    <property type="component" value="Unassembled WGS sequence"/>
</dbReference>
<dbReference type="EMBL" id="CAJNYU010002180">
    <property type="protein sequence ID" value="CAF3513633.1"/>
    <property type="molecule type" value="Genomic_DNA"/>
</dbReference>
<feature type="region of interest" description="Disordered" evidence="1">
    <location>
        <begin position="1"/>
        <end position="26"/>
    </location>
</feature>
<evidence type="ECO:0000313" key="9">
    <source>
        <dbReference type="Proteomes" id="UP000663873"/>
    </source>
</evidence>
<evidence type="ECO:0000313" key="8">
    <source>
        <dbReference type="Proteomes" id="UP000663851"/>
    </source>
</evidence>
<dbReference type="EMBL" id="CAJOBQ010002977">
    <property type="protein sequence ID" value="CAF4587969.1"/>
    <property type="molecule type" value="Genomic_DNA"/>
</dbReference>
<evidence type="ECO:0000256" key="1">
    <source>
        <dbReference type="SAM" id="MobiDB-lite"/>
    </source>
</evidence>
<evidence type="ECO:0000313" key="2">
    <source>
        <dbReference type="EMBL" id="CAF3186491.1"/>
    </source>
</evidence>
<accession>A0A820ASZ6</accession>
<gene>
    <name evidence="3" type="ORF">FME351_LOCUS17527</name>
    <name evidence="5" type="ORF">HFQ381_LOCUS6803</name>
    <name evidence="4" type="ORF">LUA448_LOCUS27730</name>
    <name evidence="2" type="ORF">TIS948_LOCUS11668</name>
    <name evidence="7" type="ORF">TSG867_LOCUS27013</name>
    <name evidence="6" type="ORF">UJA718_LOCUS28136</name>
</gene>
<dbReference type="Proteomes" id="UP000663873">
    <property type="component" value="Unassembled WGS sequence"/>
</dbReference>
<evidence type="ECO:0000313" key="6">
    <source>
        <dbReference type="EMBL" id="CAF4529930.1"/>
    </source>
</evidence>
<evidence type="ECO:0000313" key="7">
    <source>
        <dbReference type="EMBL" id="CAF4587969.1"/>
    </source>
</evidence>
<dbReference type="Proteomes" id="UP000663862">
    <property type="component" value="Unassembled WGS sequence"/>
</dbReference>
<dbReference type="Proteomes" id="UP000663869">
    <property type="component" value="Unassembled WGS sequence"/>
</dbReference>
<dbReference type="Proteomes" id="UP000663851">
    <property type="component" value="Unassembled WGS sequence"/>
</dbReference>
<evidence type="ECO:0000313" key="3">
    <source>
        <dbReference type="EMBL" id="CAF3513633.1"/>
    </source>
</evidence>
<dbReference type="EMBL" id="CAJNXB010001677">
    <property type="protein sequence ID" value="CAF3186491.1"/>
    <property type="molecule type" value="Genomic_DNA"/>
</dbReference>
<evidence type="ECO:0000313" key="5">
    <source>
        <dbReference type="EMBL" id="CAF4190319.1"/>
    </source>
</evidence>
<dbReference type="EMBL" id="CAJOBO010000313">
    <property type="protein sequence ID" value="CAF4190319.1"/>
    <property type="molecule type" value="Genomic_DNA"/>
</dbReference>